<reference evidence="1" key="1">
    <citation type="submission" date="2022-11" db="EMBL/GenBank/DDBJ databases">
        <title>Chromosome-level genome of Pogonophryne albipinna.</title>
        <authorList>
            <person name="Jo E."/>
        </authorList>
    </citation>
    <scope>NUCLEOTIDE SEQUENCE</scope>
    <source>
        <strain evidence="1">SGF0006</strain>
        <tissue evidence="1">Muscle</tissue>
    </source>
</reference>
<comment type="caution">
    <text evidence="1">The sequence shown here is derived from an EMBL/GenBank/DDBJ whole genome shotgun (WGS) entry which is preliminary data.</text>
</comment>
<dbReference type="Proteomes" id="UP001219934">
    <property type="component" value="Unassembled WGS sequence"/>
</dbReference>
<keyword evidence="2" id="KW-1185">Reference proteome</keyword>
<feature type="non-terminal residue" evidence="1">
    <location>
        <position position="1"/>
    </location>
</feature>
<protein>
    <submittedName>
        <fullName evidence="1">Uncharacterized protein</fullName>
    </submittedName>
</protein>
<organism evidence="1 2">
    <name type="scientific">Pogonophryne albipinna</name>
    <dbReference type="NCBI Taxonomy" id="1090488"/>
    <lineage>
        <taxon>Eukaryota</taxon>
        <taxon>Metazoa</taxon>
        <taxon>Chordata</taxon>
        <taxon>Craniata</taxon>
        <taxon>Vertebrata</taxon>
        <taxon>Euteleostomi</taxon>
        <taxon>Actinopterygii</taxon>
        <taxon>Neopterygii</taxon>
        <taxon>Teleostei</taxon>
        <taxon>Neoteleostei</taxon>
        <taxon>Acanthomorphata</taxon>
        <taxon>Eupercaria</taxon>
        <taxon>Perciformes</taxon>
        <taxon>Notothenioidei</taxon>
        <taxon>Pogonophryne</taxon>
    </lineage>
</organism>
<sequence length="67" mass="7835">GQSAVMRGMILRHCAAWNTQYMWKDVQSDERNFCCVNRYILAVTVRSVIHHDTRSTLTLSSGRERDY</sequence>
<name>A0AAD6FX86_9TELE</name>
<accession>A0AAD6FX86</accession>
<dbReference type="AlphaFoldDB" id="A0AAD6FX86"/>
<evidence type="ECO:0000313" key="1">
    <source>
        <dbReference type="EMBL" id="KAJ4949654.1"/>
    </source>
</evidence>
<evidence type="ECO:0000313" key="2">
    <source>
        <dbReference type="Proteomes" id="UP001219934"/>
    </source>
</evidence>
<dbReference type="EMBL" id="JAPTMU010000001">
    <property type="protein sequence ID" value="KAJ4949654.1"/>
    <property type="molecule type" value="Genomic_DNA"/>
</dbReference>
<proteinExistence type="predicted"/>
<gene>
    <name evidence="1" type="ORF">JOQ06_021163</name>
</gene>